<accession>A7VQW9</accession>
<evidence type="ECO:0000313" key="1">
    <source>
        <dbReference type="EMBL" id="EDO62091.1"/>
    </source>
</evidence>
<gene>
    <name evidence="1" type="ORF">CLOLEP_00951</name>
</gene>
<dbReference type="Proteomes" id="UP000003490">
    <property type="component" value="Unassembled WGS sequence"/>
</dbReference>
<comment type="caution">
    <text evidence="1">The sequence shown here is derived from an EMBL/GenBank/DDBJ whole genome shotgun (WGS) entry which is preliminary data.</text>
</comment>
<organism evidence="1 2">
    <name type="scientific">[Clostridium] leptum DSM 753</name>
    <dbReference type="NCBI Taxonomy" id="428125"/>
    <lineage>
        <taxon>Bacteria</taxon>
        <taxon>Bacillati</taxon>
        <taxon>Bacillota</taxon>
        <taxon>Clostridia</taxon>
        <taxon>Eubacteriales</taxon>
        <taxon>Oscillospiraceae</taxon>
        <taxon>Oscillospiraceae incertae sedis</taxon>
    </lineage>
</organism>
<reference evidence="1 2" key="2">
    <citation type="submission" date="2007-08" db="EMBL/GenBank/DDBJ databases">
        <authorList>
            <person name="Fulton L."/>
            <person name="Clifton S."/>
            <person name="Fulton B."/>
            <person name="Xu J."/>
            <person name="Minx P."/>
            <person name="Pepin K.H."/>
            <person name="Johnson M."/>
            <person name="Thiruvilangam P."/>
            <person name="Bhonagiri V."/>
            <person name="Nash W.E."/>
            <person name="Wang C."/>
            <person name="Mardis E.R."/>
            <person name="Wilson R.K."/>
        </authorList>
    </citation>
    <scope>NUCLEOTIDE SEQUENCE [LARGE SCALE GENOMIC DNA]</scope>
    <source>
        <strain evidence="1 2">DSM 753</strain>
    </source>
</reference>
<dbReference type="HOGENOM" id="CLU_3097382_0_0_9"/>
<name>A7VQW9_9FIRM</name>
<dbReference type="EMBL" id="ABCB02000016">
    <property type="protein sequence ID" value="EDO62091.1"/>
    <property type="molecule type" value="Genomic_DNA"/>
</dbReference>
<dbReference type="AlphaFoldDB" id="A7VQW9"/>
<sequence length="51" mass="5832">MFQLEAYDGKAWRRRAPASPCKTEEKPKIKPTGKLVRCTDPRGISLVLFIK</sequence>
<protein>
    <submittedName>
        <fullName evidence="1">Uncharacterized protein</fullName>
    </submittedName>
</protein>
<evidence type="ECO:0000313" key="2">
    <source>
        <dbReference type="Proteomes" id="UP000003490"/>
    </source>
</evidence>
<proteinExistence type="predicted"/>
<reference evidence="1 2" key="1">
    <citation type="submission" date="2007-08" db="EMBL/GenBank/DDBJ databases">
        <title>Draft genome sequence of Clostridium leptum (DSM 753).</title>
        <authorList>
            <person name="Sudarsanam P."/>
            <person name="Ley R."/>
            <person name="Guruge J."/>
            <person name="Turnbaugh P.J."/>
            <person name="Mahowald M."/>
            <person name="Liep D."/>
            <person name="Gordon J."/>
        </authorList>
    </citation>
    <scope>NUCLEOTIDE SEQUENCE [LARGE SCALE GENOMIC DNA]</scope>
    <source>
        <strain evidence="1 2">DSM 753</strain>
    </source>
</reference>